<dbReference type="RefSeq" id="XP_003028756.1">
    <property type="nucleotide sequence ID" value="XM_003028710.1"/>
</dbReference>
<dbReference type="InParanoid" id="D8QEH6"/>
<dbReference type="VEuPathDB" id="FungiDB:SCHCODRAFT_02512242"/>
<gene>
    <name evidence="1" type="ORF">SCHCODRAFT_112260</name>
</gene>
<accession>D8QEH6</accession>
<evidence type="ECO:0000313" key="2">
    <source>
        <dbReference type="Proteomes" id="UP000007431"/>
    </source>
</evidence>
<dbReference type="KEGG" id="scm:SCHCO_02512242"/>
<name>D8QEH6_SCHCM</name>
<keyword evidence="2" id="KW-1185">Reference proteome</keyword>
<reference evidence="1 2" key="1">
    <citation type="journal article" date="2010" name="Nat. Biotechnol.">
        <title>Genome sequence of the model mushroom Schizophyllum commune.</title>
        <authorList>
            <person name="Ohm R.A."/>
            <person name="de Jong J.F."/>
            <person name="Lugones L.G."/>
            <person name="Aerts A."/>
            <person name="Kothe E."/>
            <person name="Stajich J.E."/>
            <person name="de Vries R.P."/>
            <person name="Record E."/>
            <person name="Levasseur A."/>
            <person name="Baker S.E."/>
            <person name="Bartholomew K.A."/>
            <person name="Coutinho P.M."/>
            <person name="Erdmann S."/>
            <person name="Fowler T.J."/>
            <person name="Gathman A.C."/>
            <person name="Lombard V."/>
            <person name="Henrissat B."/>
            <person name="Knabe N."/>
            <person name="Kuees U."/>
            <person name="Lilly W.W."/>
            <person name="Lindquist E."/>
            <person name="Lucas S."/>
            <person name="Magnuson J.K."/>
            <person name="Piumi F."/>
            <person name="Raudaskoski M."/>
            <person name="Salamov A."/>
            <person name="Schmutz J."/>
            <person name="Schwarze F.W.M.R."/>
            <person name="vanKuyk P.A."/>
            <person name="Horton J.S."/>
            <person name="Grigoriev I.V."/>
            <person name="Woesten H.A.B."/>
        </authorList>
    </citation>
    <scope>NUCLEOTIDE SEQUENCE [LARGE SCALE GENOMIC DNA]</scope>
    <source>
        <strain evidence="2">H4-8 / FGSC 9210</strain>
    </source>
</reference>
<evidence type="ECO:0008006" key="3">
    <source>
        <dbReference type="Google" id="ProtNLM"/>
    </source>
</evidence>
<dbReference type="AlphaFoldDB" id="D8QEH6"/>
<dbReference type="Proteomes" id="UP000007431">
    <property type="component" value="Unassembled WGS sequence"/>
</dbReference>
<dbReference type="GeneID" id="9590631"/>
<organism evidence="2">
    <name type="scientific">Schizophyllum commune (strain H4-8 / FGSC 9210)</name>
    <name type="common">Split gill fungus</name>
    <dbReference type="NCBI Taxonomy" id="578458"/>
    <lineage>
        <taxon>Eukaryota</taxon>
        <taxon>Fungi</taxon>
        <taxon>Dikarya</taxon>
        <taxon>Basidiomycota</taxon>
        <taxon>Agaricomycotina</taxon>
        <taxon>Agaricomycetes</taxon>
        <taxon>Agaricomycetidae</taxon>
        <taxon>Agaricales</taxon>
        <taxon>Schizophyllaceae</taxon>
        <taxon>Schizophyllum</taxon>
    </lineage>
</organism>
<dbReference type="HOGENOM" id="CLU_2224727_0_0_1"/>
<dbReference type="STRING" id="578458.D8QEH6"/>
<feature type="non-terminal residue" evidence="1">
    <location>
        <position position="106"/>
    </location>
</feature>
<proteinExistence type="predicted"/>
<dbReference type="EMBL" id="GL377310">
    <property type="protein sequence ID" value="EFI93853.1"/>
    <property type="molecule type" value="Genomic_DNA"/>
</dbReference>
<dbReference type="Gene3D" id="3.30.360.10">
    <property type="entry name" value="Dihydrodipicolinate Reductase, domain 2"/>
    <property type="match status" value="1"/>
</dbReference>
<dbReference type="OrthoDB" id="3022587at2759"/>
<sequence>MLMGELEIVNFSFASLWHYIQVRPKGKAERTEKAYTFRDSGVDAAGEDYWMTFWYQLEAFVDEIKGRKPQTWITKEDSISNMEWIENVYVKGGYGPRPRSSFKFSD</sequence>
<protein>
    <recommendedName>
        <fullName evidence="3">Gfo/Idh/MocA-like oxidoreductase C-terminal domain-containing protein</fullName>
    </recommendedName>
</protein>
<evidence type="ECO:0000313" key="1">
    <source>
        <dbReference type="EMBL" id="EFI93853.1"/>
    </source>
</evidence>
<dbReference type="eggNOG" id="ENOG502T12K">
    <property type="taxonomic scope" value="Eukaryota"/>
</dbReference>